<dbReference type="SUPFAM" id="SSF46689">
    <property type="entry name" value="Homeodomain-like"/>
    <property type="match status" value="1"/>
</dbReference>
<keyword evidence="1 2" id="KW-0238">DNA-binding</keyword>
<name>A0A4V2RFT1_9HYPH</name>
<evidence type="ECO:0000259" key="3">
    <source>
        <dbReference type="PROSITE" id="PS50977"/>
    </source>
</evidence>
<proteinExistence type="predicted"/>
<dbReference type="PANTHER" id="PTHR30055">
    <property type="entry name" value="HTH-TYPE TRANSCRIPTIONAL REGULATOR RUTR"/>
    <property type="match status" value="1"/>
</dbReference>
<reference evidence="4 5" key="1">
    <citation type="submission" date="2019-03" db="EMBL/GenBank/DDBJ databases">
        <title>Genomic Encyclopedia of Type Strains, Phase IV (KMG-V): Genome sequencing to study the core and pangenomes of soil and plant-associated prokaryotes.</title>
        <authorList>
            <person name="Whitman W."/>
        </authorList>
    </citation>
    <scope>NUCLEOTIDE SEQUENCE [LARGE SCALE GENOMIC DNA]</scope>
    <source>
        <strain evidence="4 5">23C40</strain>
    </source>
</reference>
<dbReference type="InterPro" id="IPR001647">
    <property type="entry name" value="HTH_TetR"/>
</dbReference>
<evidence type="ECO:0000313" key="4">
    <source>
        <dbReference type="EMBL" id="TCN33750.1"/>
    </source>
</evidence>
<dbReference type="PROSITE" id="PS50977">
    <property type="entry name" value="HTH_TETR_2"/>
    <property type="match status" value="1"/>
</dbReference>
<dbReference type="Pfam" id="PF21351">
    <property type="entry name" value="TetR_C_41"/>
    <property type="match status" value="1"/>
</dbReference>
<organism evidence="4 5">
    <name type="scientific">Sinorhizobium americanum</name>
    <dbReference type="NCBI Taxonomy" id="194963"/>
    <lineage>
        <taxon>Bacteria</taxon>
        <taxon>Pseudomonadati</taxon>
        <taxon>Pseudomonadota</taxon>
        <taxon>Alphaproteobacteria</taxon>
        <taxon>Hyphomicrobiales</taxon>
        <taxon>Rhizobiaceae</taxon>
        <taxon>Sinorhizobium/Ensifer group</taxon>
        <taxon>Sinorhizobium</taxon>
    </lineage>
</organism>
<dbReference type="PRINTS" id="PR00455">
    <property type="entry name" value="HTHTETR"/>
</dbReference>
<comment type="caution">
    <text evidence="4">The sequence shown here is derived from an EMBL/GenBank/DDBJ whole genome shotgun (WGS) entry which is preliminary data.</text>
</comment>
<dbReference type="Proteomes" id="UP000295043">
    <property type="component" value="Unassembled WGS sequence"/>
</dbReference>
<evidence type="ECO:0000256" key="2">
    <source>
        <dbReference type="PROSITE-ProRule" id="PRU00335"/>
    </source>
</evidence>
<feature type="domain" description="HTH tetR-type" evidence="3">
    <location>
        <begin position="10"/>
        <end position="70"/>
    </location>
</feature>
<dbReference type="InterPro" id="IPR049484">
    <property type="entry name" value="Rv0078-like_C"/>
</dbReference>
<dbReference type="EMBL" id="SLVU01000002">
    <property type="protein sequence ID" value="TCN33750.1"/>
    <property type="molecule type" value="Genomic_DNA"/>
</dbReference>
<dbReference type="AlphaFoldDB" id="A0A4V2RFT1"/>
<dbReference type="InterPro" id="IPR009057">
    <property type="entry name" value="Homeodomain-like_sf"/>
</dbReference>
<gene>
    <name evidence="4" type="ORF">EV184_10256</name>
</gene>
<dbReference type="PANTHER" id="PTHR30055:SF223">
    <property type="entry name" value="HTH-TYPE TRANSCRIPTIONAL REGULATOR UIDR"/>
    <property type="match status" value="1"/>
</dbReference>
<dbReference type="InterPro" id="IPR050109">
    <property type="entry name" value="HTH-type_TetR-like_transc_reg"/>
</dbReference>
<accession>A0A4V2RFT1</accession>
<dbReference type="Pfam" id="PF00440">
    <property type="entry name" value="TetR_N"/>
    <property type="match status" value="1"/>
</dbReference>
<feature type="DNA-binding region" description="H-T-H motif" evidence="2">
    <location>
        <begin position="33"/>
        <end position="52"/>
    </location>
</feature>
<evidence type="ECO:0000313" key="5">
    <source>
        <dbReference type="Proteomes" id="UP000295043"/>
    </source>
</evidence>
<sequence length="220" mass="24057">MRRQRHDMIAETRAKLIAAARQAFGTVGYAEASMDDFTAGAGLTRGALYHHFGDKKGLLQAVIEEIDAEMTARLNRVSAVAPSRWEGFVEECVAYIQMALEPEIQRIMFRDGPAVLGDISQWPSNNGCIAALSESLRQLKTEGAIVDIDEEVAARLINGASSHAALWIANSDKPEETSQRAVDGFRALLEGLRVDNSRGPVDVWAVESSPRNRSTKPHSP</sequence>
<dbReference type="GO" id="GO:0000976">
    <property type="term" value="F:transcription cis-regulatory region binding"/>
    <property type="evidence" value="ECO:0007669"/>
    <property type="project" value="TreeGrafter"/>
</dbReference>
<protein>
    <submittedName>
        <fullName evidence="4">TetR family transcriptional regulator</fullName>
    </submittedName>
</protein>
<dbReference type="Gene3D" id="1.10.357.10">
    <property type="entry name" value="Tetracycline Repressor, domain 2"/>
    <property type="match status" value="1"/>
</dbReference>
<evidence type="ECO:0000256" key="1">
    <source>
        <dbReference type="ARBA" id="ARBA00023125"/>
    </source>
</evidence>
<dbReference type="GO" id="GO:0003700">
    <property type="term" value="F:DNA-binding transcription factor activity"/>
    <property type="evidence" value="ECO:0007669"/>
    <property type="project" value="TreeGrafter"/>
</dbReference>